<keyword evidence="4" id="KW-0288">FMN</keyword>
<dbReference type="SMART" id="SM00900">
    <property type="entry name" value="FMN_bind"/>
    <property type="match status" value="1"/>
</dbReference>
<dbReference type="InterPro" id="IPR010209">
    <property type="entry name" value="Ion_transpt_RnfG/RsxG"/>
</dbReference>
<evidence type="ECO:0000256" key="5">
    <source>
        <dbReference type="ARBA" id="ARBA00022982"/>
    </source>
</evidence>
<dbReference type="EMBL" id="FPHX01000080">
    <property type="protein sequence ID" value="SFV84368.1"/>
    <property type="molecule type" value="Genomic_DNA"/>
</dbReference>
<dbReference type="InterPro" id="IPR007329">
    <property type="entry name" value="FMN-bd"/>
</dbReference>
<organism evidence="8">
    <name type="scientific">hydrothermal vent metagenome</name>
    <dbReference type="NCBI Taxonomy" id="652676"/>
    <lineage>
        <taxon>unclassified sequences</taxon>
        <taxon>metagenomes</taxon>
        <taxon>ecological metagenomes</taxon>
    </lineage>
</organism>
<evidence type="ECO:0000259" key="7">
    <source>
        <dbReference type="SMART" id="SM00900"/>
    </source>
</evidence>
<evidence type="ECO:0000256" key="3">
    <source>
        <dbReference type="ARBA" id="ARBA00022630"/>
    </source>
</evidence>
<dbReference type="AlphaFoldDB" id="A0A1W1DCT3"/>
<evidence type="ECO:0000256" key="1">
    <source>
        <dbReference type="ARBA" id="ARBA00022448"/>
    </source>
</evidence>
<keyword evidence="6" id="KW-0812">Transmembrane</keyword>
<dbReference type="GO" id="GO:0010181">
    <property type="term" value="F:FMN binding"/>
    <property type="evidence" value="ECO:0007669"/>
    <property type="project" value="InterPro"/>
</dbReference>
<keyword evidence="2" id="KW-0597">Phosphoprotein</keyword>
<dbReference type="PANTHER" id="PTHR36118">
    <property type="entry name" value="ION-TRANSLOCATING OXIDOREDUCTASE COMPLEX SUBUNIT G"/>
    <property type="match status" value="1"/>
</dbReference>
<dbReference type="GO" id="GO:0005886">
    <property type="term" value="C:plasma membrane"/>
    <property type="evidence" value="ECO:0007669"/>
    <property type="project" value="InterPro"/>
</dbReference>
<evidence type="ECO:0000313" key="9">
    <source>
        <dbReference type="EMBL" id="SFV81412.1"/>
    </source>
</evidence>
<sequence length="197" mass="22231">MTPNPILKAGALLLIFTAISVFFVALTQDTTKEKIKYNEDQLLIKRLGELVSGYDNNILEDKFLKEIKLHGLQQKVGIYPAKQQGKTFAYLVEHTYPNGYNGNIRLLTGFDIKRQLLGVRVITHKETPGLGDKIETRKSDWIKQFSGLSLSNPNQNNWKVKRDGGVFDSFTGATITPRAIVSAAYQVLVYFTQHEIN</sequence>
<name>A0A1W1DCT3_9ZZZZ</name>
<evidence type="ECO:0000313" key="10">
    <source>
        <dbReference type="EMBL" id="SFV84368.1"/>
    </source>
</evidence>
<gene>
    <name evidence="8" type="ORF">MNB_SUP05-11-55</name>
    <name evidence="9" type="ORF">MNB_SUP05-6-967</name>
    <name evidence="10" type="ORF">MNB_SUP05-9-436</name>
</gene>
<evidence type="ECO:0000256" key="2">
    <source>
        <dbReference type="ARBA" id="ARBA00022553"/>
    </source>
</evidence>
<keyword evidence="5" id="KW-0249">Electron transport</keyword>
<feature type="transmembrane region" description="Helical" evidence="6">
    <location>
        <begin position="6"/>
        <end position="26"/>
    </location>
</feature>
<evidence type="ECO:0000256" key="6">
    <source>
        <dbReference type="SAM" id="Phobius"/>
    </source>
</evidence>
<feature type="domain" description="FMN-binding" evidence="7">
    <location>
        <begin position="99"/>
        <end position="191"/>
    </location>
</feature>
<evidence type="ECO:0000313" key="8">
    <source>
        <dbReference type="EMBL" id="SFV78909.1"/>
    </source>
</evidence>
<reference evidence="8" key="1">
    <citation type="submission" date="2016-10" db="EMBL/GenBank/DDBJ databases">
        <authorList>
            <person name="de Groot N.N."/>
        </authorList>
    </citation>
    <scope>NUCLEOTIDE SEQUENCE</scope>
</reference>
<keyword evidence="6" id="KW-0472">Membrane</keyword>
<keyword evidence="3" id="KW-0285">Flavoprotein</keyword>
<dbReference type="NCBIfam" id="NF002519">
    <property type="entry name" value="PRK01908.1"/>
    <property type="match status" value="1"/>
</dbReference>
<dbReference type="NCBIfam" id="TIGR01947">
    <property type="entry name" value="rnfG"/>
    <property type="match status" value="1"/>
</dbReference>
<dbReference type="GO" id="GO:0022900">
    <property type="term" value="P:electron transport chain"/>
    <property type="evidence" value="ECO:0007669"/>
    <property type="project" value="InterPro"/>
</dbReference>
<evidence type="ECO:0000256" key="4">
    <source>
        <dbReference type="ARBA" id="ARBA00022643"/>
    </source>
</evidence>
<dbReference type="Pfam" id="PF04205">
    <property type="entry name" value="FMN_bind"/>
    <property type="match status" value="1"/>
</dbReference>
<accession>A0A1W1DCT3</accession>
<dbReference type="HAMAP" id="MF_00479">
    <property type="entry name" value="RsxG_RnfG"/>
    <property type="match status" value="1"/>
</dbReference>
<dbReference type="PANTHER" id="PTHR36118:SF1">
    <property type="entry name" value="ION-TRANSLOCATING OXIDOREDUCTASE COMPLEX SUBUNIT G"/>
    <property type="match status" value="1"/>
</dbReference>
<keyword evidence="1" id="KW-0813">Transport</keyword>
<proteinExistence type="inferred from homology"/>
<dbReference type="PIRSF" id="PIRSF006091">
    <property type="entry name" value="E_trnsport_RnfG"/>
    <property type="match status" value="1"/>
</dbReference>
<keyword evidence="6" id="KW-1133">Transmembrane helix</keyword>
<dbReference type="GO" id="GO:0009055">
    <property type="term" value="F:electron transfer activity"/>
    <property type="evidence" value="ECO:0007669"/>
    <property type="project" value="InterPro"/>
</dbReference>
<dbReference type="EMBL" id="FPHS01000060">
    <property type="protein sequence ID" value="SFV78909.1"/>
    <property type="molecule type" value="Genomic_DNA"/>
</dbReference>
<protein>
    <submittedName>
        <fullName evidence="8">Electron transport complex protein RnfG</fullName>
    </submittedName>
</protein>
<dbReference type="EMBL" id="FPHV01000062">
    <property type="protein sequence ID" value="SFV81412.1"/>
    <property type="molecule type" value="Genomic_DNA"/>
</dbReference>